<reference key="1">
    <citation type="submission" date="2010-11" db="EMBL/GenBank/DDBJ databases">
        <title>The complete sequence of chromosome of Isophaera pallida ATCC 43644.</title>
        <authorList>
            <consortium name="US DOE Joint Genome Institute (JGI-PGF)"/>
            <person name="Lucas S."/>
            <person name="Copeland A."/>
            <person name="Lapidus A."/>
            <person name="Bruce D."/>
            <person name="Goodwin L."/>
            <person name="Pitluck S."/>
            <person name="Kyrpides N."/>
            <person name="Mavromatis K."/>
            <person name="Pagani I."/>
            <person name="Ivanova N."/>
            <person name="Saunders E."/>
            <person name="Brettin T."/>
            <person name="Detter J.C."/>
            <person name="Han C."/>
            <person name="Tapia R."/>
            <person name="Land M."/>
            <person name="Hauser L."/>
            <person name="Markowitz V."/>
            <person name="Cheng J.-F."/>
            <person name="Hugenholtz P."/>
            <person name="Woyke T."/>
            <person name="Wu D."/>
            <person name="Eisen J.A."/>
        </authorList>
    </citation>
    <scope>NUCLEOTIDE SEQUENCE</scope>
    <source>
        <strain>ATCC 43644</strain>
    </source>
</reference>
<feature type="transmembrane region" description="Helical" evidence="6">
    <location>
        <begin position="25"/>
        <end position="49"/>
    </location>
</feature>
<feature type="transmembrane region" description="Helical" evidence="6">
    <location>
        <begin position="94"/>
        <end position="113"/>
    </location>
</feature>
<comment type="subcellular location">
    <subcellularLocation>
        <location evidence="1">Membrane</location>
        <topology evidence="1">Multi-pass membrane protein</topology>
    </subcellularLocation>
</comment>
<dbReference type="InParanoid" id="E8QZU4"/>
<dbReference type="Proteomes" id="UP000008631">
    <property type="component" value="Chromosome"/>
</dbReference>
<feature type="transmembrane region" description="Helical" evidence="6">
    <location>
        <begin position="671"/>
        <end position="698"/>
    </location>
</feature>
<feature type="transmembrane region" description="Helical" evidence="6">
    <location>
        <begin position="739"/>
        <end position="761"/>
    </location>
</feature>
<feature type="transmembrane region" description="Helical" evidence="6">
    <location>
        <begin position="473"/>
        <end position="493"/>
    </location>
</feature>
<feature type="transmembrane region" description="Helical" evidence="6">
    <location>
        <begin position="630"/>
        <end position="650"/>
    </location>
</feature>
<feature type="transmembrane region" description="Helical" evidence="6">
    <location>
        <begin position="235"/>
        <end position="257"/>
    </location>
</feature>
<sequence length="763" mass="80427">MSEHSSFSPAPFRPYVPPEQELAELTVPAVVVGAVMGIVFGASSLYLVLKVGMTVSASIPVAVLSITLFRGISRRFKVRQATILENNIVQTTGSAGESIAFGVGVTMPALLILGFDLEAVRVMMVACLGGLLGILMMIPLRRAFIVQQHGRLPYPEGTACAQVLIVGEKGGTSARTVFFGFGLAFAYQTLMQALALWREEVSARVTSIQGYDKANLSCGVEPALLGVGYIIGPRIASITVSGGLLAALVLTPMIAYFGSLNTTPLPPAVQPIPALEPSDIAGTYVRYIGAGAVAMGGFISMIRVLPLIVSSVAGGLRDLRRSDKVDSNEVETQEIGRDARPRTERDLPMTVVFLGALGLVAAIAASDLIPTAWPGRIVGGGLIVLLGFLFVTVSSRLTGEIGSSSNPISGMTIATLLVTCLVFSLLGWIGDEYRLAALCIAGIVCIASSNGGTTSQDLKTGHLVGATPWTQQVAIAVGSLTSALVIGFTLLMLNQVNTVVSAKAEYLPTSAAVLPAPTELEQTYLHNGRTYKLWVVTTPREGVEPGRYLIDPETGVVAYRVDPAFSKRITTRDDGSKVEKFTPPQASLFATIIDGIMKGELAWGLVVIGAMIAVIAQLCGVSALPFAVGVYLPLATTMPIFVGGMTRAWVERRRAQMEKAAKSPEESDSDTSPGVLMSSGLIAGGAIAGILIAFLSAVPSPSWFSRLTGLPEANLAEATLRSALSMDRHLPAFWTESHLPALLMFLMLVTTLVLVATGKLLRK</sequence>
<dbReference type="InterPro" id="IPR045035">
    <property type="entry name" value="YSL-like"/>
</dbReference>
<keyword evidence="2" id="KW-0813">Transport</keyword>
<dbReference type="InterPro" id="IPR004813">
    <property type="entry name" value="OPT"/>
</dbReference>
<dbReference type="NCBIfam" id="TIGR00733">
    <property type="entry name" value="OPT family oligopeptide transporter"/>
    <property type="match status" value="1"/>
</dbReference>
<evidence type="ECO:0000256" key="6">
    <source>
        <dbReference type="SAM" id="Phobius"/>
    </source>
</evidence>
<dbReference type="STRING" id="575540.Isop_2665"/>
<dbReference type="PANTHER" id="PTHR31645">
    <property type="entry name" value="OLIGOPEPTIDE TRANSPORTER YGL114W-RELATED"/>
    <property type="match status" value="1"/>
</dbReference>
<dbReference type="GO" id="GO:0016020">
    <property type="term" value="C:membrane"/>
    <property type="evidence" value="ECO:0007669"/>
    <property type="project" value="UniProtKB-SubCell"/>
</dbReference>
<evidence type="ECO:0000256" key="2">
    <source>
        <dbReference type="ARBA" id="ARBA00022448"/>
    </source>
</evidence>
<feature type="transmembrane region" description="Helical" evidence="6">
    <location>
        <begin position="55"/>
        <end position="73"/>
    </location>
</feature>
<feature type="transmembrane region" description="Helical" evidence="6">
    <location>
        <begin position="119"/>
        <end position="138"/>
    </location>
</feature>
<dbReference type="KEGG" id="ipa:Isop_2665"/>
<protein>
    <submittedName>
        <fullName evidence="7">Oligopeptide transporter, OPT family</fullName>
    </submittedName>
</protein>
<dbReference type="HOGENOM" id="CLU_018238_0_0_0"/>
<feature type="transmembrane region" description="Helical" evidence="6">
    <location>
        <begin position="410"/>
        <end position="429"/>
    </location>
</feature>
<dbReference type="eggNOG" id="COG1297">
    <property type="taxonomic scope" value="Bacteria"/>
</dbReference>
<feature type="transmembrane region" description="Helical" evidence="6">
    <location>
        <begin position="601"/>
        <end position="624"/>
    </location>
</feature>
<keyword evidence="3 6" id="KW-0812">Transmembrane</keyword>
<evidence type="ECO:0000313" key="7">
    <source>
        <dbReference type="EMBL" id="ADV63235.1"/>
    </source>
</evidence>
<name>E8QZU4_ISOPI</name>
<evidence type="ECO:0000256" key="1">
    <source>
        <dbReference type="ARBA" id="ARBA00004141"/>
    </source>
</evidence>
<proteinExistence type="predicted"/>
<dbReference type="RefSeq" id="WP_013565523.1">
    <property type="nucleotide sequence ID" value="NC_014962.1"/>
</dbReference>
<feature type="transmembrane region" description="Helical" evidence="6">
    <location>
        <begin position="347"/>
        <end position="365"/>
    </location>
</feature>
<dbReference type="NCBIfam" id="TIGR00728">
    <property type="entry name" value="OPT_sfam"/>
    <property type="match status" value="1"/>
</dbReference>
<organism evidence="7 8">
    <name type="scientific">Isosphaera pallida (strain ATCC 43644 / DSM 9630 / IS1B)</name>
    <dbReference type="NCBI Taxonomy" id="575540"/>
    <lineage>
        <taxon>Bacteria</taxon>
        <taxon>Pseudomonadati</taxon>
        <taxon>Planctomycetota</taxon>
        <taxon>Planctomycetia</taxon>
        <taxon>Isosphaerales</taxon>
        <taxon>Isosphaeraceae</taxon>
        <taxon>Isosphaera</taxon>
    </lineage>
</organism>
<dbReference type="InterPro" id="IPR004814">
    <property type="entry name" value="Oligopep_transpt"/>
</dbReference>
<keyword evidence="4 6" id="KW-1133">Transmembrane helix</keyword>
<evidence type="ECO:0000313" key="8">
    <source>
        <dbReference type="Proteomes" id="UP000008631"/>
    </source>
</evidence>
<feature type="transmembrane region" description="Helical" evidence="6">
    <location>
        <begin position="377"/>
        <end position="398"/>
    </location>
</feature>
<evidence type="ECO:0000256" key="5">
    <source>
        <dbReference type="ARBA" id="ARBA00023136"/>
    </source>
</evidence>
<accession>E8QZU4</accession>
<keyword evidence="5 6" id="KW-0472">Membrane</keyword>
<dbReference type="Pfam" id="PF03169">
    <property type="entry name" value="OPT"/>
    <property type="match status" value="2"/>
</dbReference>
<feature type="transmembrane region" description="Helical" evidence="6">
    <location>
        <begin position="287"/>
        <end position="314"/>
    </location>
</feature>
<reference evidence="7 8" key="2">
    <citation type="journal article" date="2011" name="Stand. Genomic Sci.">
        <title>Complete genome sequence of Isosphaera pallida type strain (IS1B).</title>
        <authorList>
            <consortium name="US DOE Joint Genome Institute (JGI-PGF)"/>
            <person name="Goker M."/>
            <person name="Cleland D."/>
            <person name="Saunders E."/>
            <person name="Lapidus A."/>
            <person name="Nolan M."/>
            <person name="Lucas S."/>
            <person name="Hammon N."/>
            <person name="Deshpande S."/>
            <person name="Cheng J.F."/>
            <person name="Tapia R."/>
            <person name="Han C."/>
            <person name="Goodwin L."/>
            <person name="Pitluck S."/>
            <person name="Liolios K."/>
            <person name="Pagani I."/>
            <person name="Ivanova N."/>
            <person name="Mavromatis K."/>
            <person name="Pati A."/>
            <person name="Chen A."/>
            <person name="Palaniappan K."/>
            <person name="Land M."/>
            <person name="Hauser L."/>
            <person name="Chang Y.J."/>
            <person name="Jeffries C.D."/>
            <person name="Detter J.C."/>
            <person name="Beck B."/>
            <person name="Woyke T."/>
            <person name="Bristow J."/>
            <person name="Eisen J.A."/>
            <person name="Markowitz V."/>
            <person name="Hugenholtz P."/>
            <person name="Kyrpides N.C."/>
            <person name="Klenk H.P."/>
        </authorList>
    </citation>
    <scope>NUCLEOTIDE SEQUENCE [LARGE SCALE GENOMIC DNA]</scope>
    <source>
        <strain evidence="8">ATCC 43644 / DSM 9630 / IS1B</strain>
    </source>
</reference>
<dbReference type="PANTHER" id="PTHR31645:SF0">
    <property type="entry name" value="OLIGOPEPTIDE TRANSPORTER YGL114W-RELATED"/>
    <property type="match status" value="1"/>
</dbReference>
<dbReference type="OrthoDB" id="9809340at2"/>
<gene>
    <name evidence="7" type="ordered locus">Isop_2665</name>
</gene>
<keyword evidence="8" id="KW-1185">Reference proteome</keyword>
<dbReference type="GO" id="GO:0035673">
    <property type="term" value="F:oligopeptide transmembrane transporter activity"/>
    <property type="evidence" value="ECO:0007669"/>
    <property type="project" value="InterPro"/>
</dbReference>
<evidence type="ECO:0000256" key="3">
    <source>
        <dbReference type="ARBA" id="ARBA00022692"/>
    </source>
</evidence>
<dbReference type="EMBL" id="CP002353">
    <property type="protein sequence ID" value="ADV63235.1"/>
    <property type="molecule type" value="Genomic_DNA"/>
</dbReference>
<dbReference type="AlphaFoldDB" id="E8QZU4"/>
<evidence type="ECO:0000256" key="4">
    <source>
        <dbReference type="ARBA" id="ARBA00022989"/>
    </source>
</evidence>